<evidence type="ECO:0000313" key="8">
    <source>
        <dbReference type="Proteomes" id="UP000010366"/>
    </source>
</evidence>
<organism evidence="7 8">
    <name type="scientific">Chamaesiphon minutus (strain ATCC 27169 / PCC 6605)</name>
    <dbReference type="NCBI Taxonomy" id="1173020"/>
    <lineage>
        <taxon>Bacteria</taxon>
        <taxon>Bacillati</taxon>
        <taxon>Cyanobacteriota</taxon>
        <taxon>Cyanophyceae</taxon>
        <taxon>Gomontiellales</taxon>
        <taxon>Chamaesiphonaceae</taxon>
        <taxon>Chamaesiphon</taxon>
    </lineage>
</organism>
<keyword evidence="1" id="KW-0805">Transcription regulation</keyword>
<dbReference type="KEGG" id="cmp:Cha6605_0848"/>
<proteinExistence type="predicted"/>
<dbReference type="InterPro" id="IPR001647">
    <property type="entry name" value="HTH_TetR"/>
</dbReference>
<evidence type="ECO:0000256" key="2">
    <source>
        <dbReference type="ARBA" id="ARBA00023125"/>
    </source>
</evidence>
<dbReference type="PANTHER" id="PTHR30055:SF234">
    <property type="entry name" value="HTH-TYPE TRANSCRIPTIONAL REGULATOR BETI"/>
    <property type="match status" value="1"/>
</dbReference>
<dbReference type="eggNOG" id="COG1309">
    <property type="taxonomic scope" value="Bacteria"/>
</dbReference>
<evidence type="ECO:0000256" key="3">
    <source>
        <dbReference type="ARBA" id="ARBA00023163"/>
    </source>
</evidence>
<dbReference type="InterPro" id="IPR036271">
    <property type="entry name" value="Tet_transcr_reg_TetR-rel_C_sf"/>
</dbReference>
<accession>K9UD18</accession>
<dbReference type="InterPro" id="IPR050109">
    <property type="entry name" value="HTH-type_TetR-like_transc_reg"/>
</dbReference>
<evidence type="ECO:0000256" key="5">
    <source>
        <dbReference type="SAM" id="MobiDB-lite"/>
    </source>
</evidence>
<dbReference type="STRING" id="1173020.Cha6605_0848"/>
<feature type="region of interest" description="Disordered" evidence="5">
    <location>
        <begin position="1"/>
        <end position="25"/>
    </location>
</feature>
<keyword evidence="2 4" id="KW-0238">DNA-binding</keyword>
<name>K9UD18_CHAP6</name>
<dbReference type="Pfam" id="PF00440">
    <property type="entry name" value="TetR_N"/>
    <property type="match status" value="1"/>
</dbReference>
<feature type="DNA-binding region" description="H-T-H motif" evidence="4">
    <location>
        <begin position="55"/>
        <end position="74"/>
    </location>
</feature>
<dbReference type="PATRIC" id="fig|1173020.3.peg.996"/>
<dbReference type="Gene3D" id="1.10.357.10">
    <property type="entry name" value="Tetracycline Repressor, domain 2"/>
    <property type="match status" value="1"/>
</dbReference>
<sequence length="223" mass="24294">MSLVNESPKSMAPDRPPAPKGVGKISKSLSAAATRDRLLHATSHIIQTQGIERLTLDAVAKEAKVSKGGLLYHFATKEALIAGVVQSLMDEFDADIERELALDRSPESPGRWLRAYVKATFNGKPLATKLISSLVLVATCNPELLQLVQGKFDAWQQKILASGLDPVRANLVRLATDGFGDAELFGYMPPNPALRQDLLAMLLAMIQEAESDDIHITKVLEQR</sequence>
<evidence type="ECO:0000259" key="6">
    <source>
        <dbReference type="PROSITE" id="PS50977"/>
    </source>
</evidence>
<dbReference type="GO" id="GO:0000976">
    <property type="term" value="F:transcription cis-regulatory region binding"/>
    <property type="evidence" value="ECO:0007669"/>
    <property type="project" value="TreeGrafter"/>
</dbReference>
<dbReference type="AlphaFoldDB" id="K9UD18"/>
<evidence type="ECO:0000256" key="4">
    <source>
        <dbReference type="PROSITE-ProRule" id="PRU00335"/>
    </source>
</evidence>
<dbReference type="SUPFAM" id="SSF48498">
    <property type="entry name" value="Tetracyclin repressor-like, C-terminal domain"/>
    <property type="match status" value="1"/>
</dbReference>
<dbReference type="PROSITE" id="PS50977">
    <property type="entry name" value="HTH_TETR_2"/>
    <property type="match status" value="1"/>
</dbReference>
<dbReference type="PANTHER" id="PTHR30055">
    <property type="entry name" value="HTH-TYPE TRANSCRIPTIONAL REGULATOR RUTR"/>
    <property type="match status" value="1"/>
</dbReference>
<evidence type="ECO:0000313" key="7">
    <source>
        <dbReference type="EMBL" id="AFY92109.1"/>
    </source>
</evidence>
<evidence type="ECO:0000256" key="1">
    <source>
        <dbReference type="ARBA" id="ARBA00023015"/>
    </source>
</evidence>
<dbReference type="Proteomes" id="UP000010366">
    <property type="component" value="Chromosome"/>
</dbReference>
<keyword evidence="3" id="KW-0804">Transcription</keyword>
<keyword evidence="8" id="KW-1185">Reference proteome</keyword>
<dbReference type="InterPro" id="IPR041479">
    <property type="entry name" value="TetR_CgmR_C"/>
</dbReference>
<dbReference type="SUPFAM" id="SSF46689">
    <property type="entry name" value="Homeodomain-like"/>
    <property type="match status" value="1"/>
</dbReference>
<protein>
    <submittedName>
        <fullName evidence="7">Transcriptional regulator</fullName>
    </submittedName>
</protein>
<feature type="domain" description="HTH tetR-type" evidence="6">
    <location>
        <begin position="32"/>
        <end position="92"/>
    </location>
</feature>
<dbReference type="PRINTS" id="PR00455">
    <property type="entry name" value="HTHTETR"/>
</dbReference>
<dbReference type="EMBL" id="CP003600">
    <property type="protein sequence ID" value="AFY92109.1"/>
    <property type="molecule type" value="Genomic_DNA"/>
</dbReference>
<dbReference type="Pfam" id="PF17937">
    <property type="entry name" value="TetR_C_28"/>
    <property type="match status" value="1"/>
</dbReference>
<reference evidence="7 8" key="1">
    <citation type="submission" date="2012-05" db="EMBL/GenBank/DDBJ databases">
        <title>Finished chromosome of genome of Chamaesiphon sp. PCC 6605.</title>
        <authorList>
            <consortium name="US DOE Joint Genome Institute"/>
            <person name="Gugger M."/>
            <person name="Coursin T."/>
            <person name="Rippka R."/>
            <person name="Tandeau De Marsac N."/>
            <person name="Huntemann M."/>
            <person name="Wei C.-L."/>
            <person name="Han J."/>
            <person name="Detter J.C."/>
            <person name="Han C."/>
            <person name="Tapia R."/>
            <person name="Chen A."/>
            <person name="Kyrpides N."/>
            <person name="Mavromatis K."/>
            <person name="Markowitz V."/>
            <person name="Szeto E."/>
            <person name="Ivanova N."/>
            <person name="Pagani I."/>
            <person name="Pati A."/>
            <person name="Goodwin L."/>
            <person name="Nordberg H.P."/>
            <person name="Cantor M.N."/>
            <person name="Hua S.X."/>
            <person name="Woyke T."/>
            <person name="Kerfeld C.A."/>
        </authorList>
    </citation>
    <scope>NUCLEOTIDE SEQUENCE [LARGE SCALE GENOMIC DNA]</scope>
    <source>
        <strain evidence="8">ATCC 27169 / PCC 6605</strain>
    </source>
</reference>
<dbReference type="InterPro" id="IPR009057">
    <property type="entry name" value="Homeodomain-like_sf"/>
</dbReference>
<dbReference type="GO" id="GO:0003700">
    <property type="term" value="F:DNA-binding transcription factor activity"/>
    <property type="evidence" value="ECO:0007669"/>
    <property type="project" value="TreeGrafter"/>
</dbReference>
<gene>
    <name evidence="7" type="ORF">Cha6605_0848</name>
</gene>
<dbReference type="HOGENOM" id="CLU_091687_2_1_3"/>